<dbReference type="Proteomes" id="UP001177140">
    <property type="component" value="Unassembled WGS sequence"/>
</dbReference>
<dbReference type="PANTHER" id="PTHR36710">
    <property type="entry name" value="PECTINESTERASE INHIBITOR-LIKE"/>
    <property type="match status" value="1"/>
</dbReference>
<keyword evidence="1 4" id="KW-0732">Signal</keyword>
<evidence type="ECO:0000256" key="2">
    <source>
        <dbReference type="ARBA" id="ARBA00023157"/>
    </source>
</evidence>
<keyword evidence="2" id="KW-1015">Disulfide bond</keyword>
<accession>A0AA42B1V9</accession>
<dbReference type="AlphaFoldDB" id="A0AA42B1V9"/>
<dbReference type="GO" id="GO:0004857">
    <property type="term" value="F:enzyme inhibitor activity"/>
    <property type="evidence" value="ECO:0007669"/>
    <property type="project" value="InterPro"/>
</dbReference>
<evidence type="ECO:0000256" key="4">
    <source>
        <dbReference type="SAM" id="SignalP"/>
    </source>
</evidence>
<keyword evidence="6" id="KW-1185">Reference proteome</keyword>
<dbReference type="NCBIfam" id="TIGR01614">
    <property type="entry name" value="PME_inhib"/>
    <property type="match status" value="1"/>
</dbReference>
<dbReference type="InterPro" id="IPR052421">
    <property type="entry name" value="PCW_Enzyme_Inhibitor"/>
</dbReference>
<dbReference type="PANTHER" id="PTHR36710:SF4">
    <property type="entry name" value="PLANT INVERTASE_PECTIN METHYLESTERASE INHIBITOR SUPERFAMILY PROTEIN"/>
    <property type="match status" value="1"/>
</dbReference>
<dbReference type="EMBL" id="JAJJMA010300261">
    <property type="protein sequence ID" value="MCL7048044.1"/>
    <property type="molecule type" value="Genomic_DNA"/>
</dbReference>
<evidence type="ECO:0000256" key="1">
    <source>
        <dbReference type="ARBA" id="ARBA00022729"/>
    </source>
</evidence>
<feature type="signal peptide" evidence="4">
    <location>
        <begin position="1"/>
        <end position="25"/>
    </location>
</feature>
<dbReference type="InterPro" id="IPR006501">
    <property type="entry name" value="Pectinesterase_inhib_dom"/>
</dbReference>
<proteinExistence type="inferred from homology"/>
<sequence>MAISSYTNSLISLLVLLFTFSGSTATTDSINKRHIDVAKVCSLVKDKDYCSNILVAYAGIYWLDVKDVGDIFINEAIYRAEDAINKLMDLIPKARGALKSNLTHCNKFYMSFLQIDKGNLSELLGKQDYIGLNREAGILAKHAIHCEESFKPVPSPLTLENSDFFNSIDMISAFSYLLIHQ</sequence>
<name>A0AA42B1V9_PAPNU</name>
<dbReference type="Gene3D" id="1.20.140.40">
    <property type="entry name" value="Invertase/pectin methylesterase inhibitor family protein"/>
    <property type="match status" value="1"/>
</dbReference>
<organism evidence="5 6">
    <name type="scientific">Papaver nudicaule</name>
    <name type="common">Iceland poppy</name>
    <dbReference type="NCBI Taxonomy" id="74823"/>
    <lineage>
        <taxon>Eukaryota</taxon>
        <taxon>Viridiplantae</taxon>
        <taxon>Streptophyta</taxon>
        <taxon>Embryophyta</taxon>
        <taxon>Tracheophyta</taxon>
        <taxon>Spermatophyta</taxon>
        <taxon>Magnoliopsida</taxon>
        <taxon>Ranunculales</taxon>
        <taxon>Papaveraceae</taxon>
        <taxon>Papaveroideae</taxon>
        <taxon>Papaver</taxon>
    </lineage>
</organism>
<protein>
    <recommendedName>
        <fullName evidence="7">Pectinesterase inhibitor domain-containing protein</fullName>
    </recommendedName>
</protein>
<evidence type="ECO:0000313" key="5">
    <source>
        <dbReference type="EMBL" id="MCL7048044.1"/>
    </source>
</evidence>
<reference evidence="5" key="1">
    <citation type="submission" date="2022-03" db="EMBL/GenBank/DDBJ databases">
        <title>A functionally conserved STORR gene fusion in Papaver species that diverged 16.8 million years ago.</title>
        <authorList>
            <person name="Catania T."/>
        </authorList>
    </citation>
    <scope>NUCLEOTIDE SEQUENCE</scope>
    <source>
        <strain evidence="5">S-191538</strain>
    </source>
</reference>
<comment type="caution">
    <text evidence="5">The sequence shown here is derived from an EMBL/GenBank/DDBJ whole genome shotgun (WGS) entry which is preliminary data.</text>
</comment>
<dbReference type="SUPFAM" id="SSF101148">
    <property type="entry name" value="Plant invertase/pectin methylesterase inhibitor"/>
    <property type="match status" value="1"/>
</dbReference>
<evidence type="ECO:0000313" key="6">
    <source>
        <dbReference type="Proteomes" id="UP001177140"/>
    </source>
</evidence>
<comment type="similarity">
    <text evidence="3">Belongs to the PMEI family.</text>
</comment>
<feature type="chain" id="PRO_5041296187" description="Pectinesterase inhibitor domain-containing protein" evidence="4">
    <location>
        <begin position="26"/>
        <end position="181"/>
    </location>
</feature>
<evidence type="ECO:0000256" key="3">
    <source>
        <dbReference type="ARBA" id="ARBA00038471"/>
    </source>
</evidence>
<dbReference type="InterPro" id="IPR035513">
    <property type="entry name" value="Invertase/methylesterase_inhib"/>
</dbReference>
<gene>
    <name evidence="5" type="ORF">MKW94_027095</name>
</gene>
<evidence type="ECO:0008006" key="7">
    <source>
        <dbReference type="Google" id="ProtNLM"/>
    </source>
</evidence>